<dbReference type="FunFam" id="3.30.420.10:FF:000011">
    <property type="entry name" value="PAN2-PAN3 deadenylation complex catalytic subunit PAN2"/>
    <property type="match status" value="1"/>
</dbReference>
<dbReference type="CDD" id="cd06143">
    <property type="entry name" value="PAN2_exo"/>
    <property type="match status" value="1"/>
</dbReference>
<evidence type="ECO:0000256" key="7">
    <source>
        <dbReference type="ARBA" id="ARBA00022839"/>
    </source>
</evidence>
<gene>
    <name evidence="11" type="primary">pan2</name>
    <name evidence="11" type="ORF">DFA_01527</name>
</gene>
<dbReference type="EMBL" id="GL883010">
    <property type="protein sequence ID" value="EGG21641.1"/>
    <property type="molecule type" value="Genomic_DNA"/>
</dbReference>
<sequence length="1093" mass="124051">MTGEIRDMLIDFEGVLSVSPNSVAFHTRGGAPIFTVKNDKMRDLTQISYSKFDNSEFVVGSNNAALFVIDFYTGRVVREVPMPCAIKTLCRARGVWCGLANGDISMLDPRTWRVEHSLSAHKADVRSTDIKGDLLASCGCSPRNGQLFTDPVVKVFDVKTLRNLPPIQFKRPYMVKFHPKFYSSVAVISETSNQIQISDIQLDQNPPSQQNFSIDNLYGCVQSFDMSSSGEIMAFGDTGSIIHQWAEKDNVRVNVHSYALEFGSYPQFSKPKRMEDDWPLSVVDFTPDESQLVDGNNQVILNSSTNTELASYWKPTLSYPVGLPTRPLNPSLLQHLKQHDFVGYITNTGISRKQFRTKTYEDGKSHKTLSNLALSSISHVRPPKSYRWMEIRFTKLGIDEFDTTVHNKTKFSGLENCLLNTYSNCCIQTLYFIPHIRNSLLNHLCQKNYCLSCELGFVFHMMDQSSGKAVVETSNFLRVLKQFPQAENLGLCLSHDQPEAPIPLSQLITNFNRFLIEQIHKDLLKQEPNSNSNNNNNNNNNKSSKHQQHNHHHQQQHNHNHNQTIPATAVGGESIIDGLFGSNVISSNKCVNCGNQYEKTSRHFQFDLQYPNSASELGPEGVTFANLLRTSLSKQIKTPAWCEKCQNYFSTIQKKNPLTLPNILCLNANVSKKEYEDYWKFTSNNLTGTVNPSQDGELEFENETTWLPIRIRMNIDNETNQLNVTEYKNTGSLCTDPESNDEVTKDGVLYELVSLISHVKDQVKRLPKQGHLVSQCRLTDFYFEGIPSPVQQPSFYLFNDFKVKPCTINDVAHFDSNWKTPAVLFYRRVGFEKMANNGVGAIPTLCNPITKEVYMANNLITCNPQTVSFVPPTYETLPKTDDIVAIDTEFVSIGPEETEVSSDGKRVIIQPGNFSLARASLVRLNGEAFLDDYIQSIEPVTDYLTRFSGIQPGDLDPKISTKNVVSLKSCYIKLRYLVDQRVIFVGHGLKKDFRIINIYVPPEQIIDTVEIFQLRNQRKLSLRFLAHILLNTDIQTETHCSIEDAKSAMELYKQYQILVKNKEFEETLNKIYQIGRKLNFKVPENPTDMISIK</sequence>
<evidence type="ECO:0000256" key="8">
    <source>
        <dbReference type="ARBA" id="ARBA00023242"/>
    </source>
</evidence>
<dbReference type="GO" id="GO:0006397">
    <property type="term" value="P:mRNA processing"/>
    <property type="evidence" value="ECO:0007669"/>
    <property type="project" value="UniProtKB-KW"/>
</dbReference>
<dbReference type="Pfam" id="PF00929">
    <property type="entry name" value="RNase_T"/>
    <property type="match status" value="1"/>
</dbReference>
<proteinExistence type="predicted"/>
<keyword evidence="6" id="KW-0378">Hydrolase</keyword>
<dbReference type="PANTHER" id="PTHR15728">
    <property type="entry name" value="DEADENYLATION COMPLEX CATALYTIC SUBUNIT PAN2"/>
    <property type="match status" value="1"/>
</dbReference>
<dbReference type="OMA" id="TQELLWT"/>
<dbReference type="InterPro" id="IPR013520">
    <property type="entry name" value="Ribonucl_H"/>
</dbReference>
<dbReference type="GO" id="GO:0031251">
    <property type="term" value="C:PAN complex"/>
    <property type="evidence" value="ECO:0007669"/>
    <property type="project" value="TreeGrafter"/>
</dbReference>
<dbReference type="InterPro" id="IPR036322">
    <property type="entry name" value="WD40_repeat_dom_sf"/>
</dbReference>
<dbReference type="GO" id="GO:0004535">
    <property type="term" value="F:poly(A)-specific ribonuclease activity"/>
    <property type="evidence" value="ECO:0007669"/>
    <property type="project" value="UniProtKB-EC"/>
</dbReference>
<evidence type="ECO:0000259" key="10">
    <source>
        <dbReference type="PROSITE" id="PS50235"/>
    </source>
</evidence>
<evidence type="ECO:0000256" key="1">
    <source>
        <dbReference type="ARBA" id="ARBA00001663"/>
    </source>
</evidence>
<dbReference type="AlphaFoldDB" id="F4PTB9"/>
<evidence type="ECO:0000256" key="4">
    <source>
        <dbReference type="ARBA" id="ARBA00022722"/>
    </source>
</evidence>
<dbReference type="InterPro" id="IPR012337">
    <property type="entry name" value="RNaseH-like_sf"/>
</dbReference>
<evidence type="ECO:0000256" key="5">
    <source>
        <dbReference type="ARBA" id="ARBA00022723"/>
    </source>
</evidence>
<keyword evidence="5" id="KW-0479">Metal-binding</keyword>
<evidence type="ECO:0000313" key="11">
    <source>
        <dbReference type="EMBL" id="EGG21641.1"/>
    </source>
</evidence>
<dbReference type="Gene3D" id="3.90.70.10">
    <property type="entry name" value="Cysteine proteinases"/>
    <property type="match status" value="1"/>
</dbReference>
<dbReference type="GO" id="GO:0000932">
    <property type="term" value="C:P-body"/>
    <property type="evidence" value="ECO:0007669"/>
    <property type="project" value="TreeGrafter"/>
</dbReference>
<feature type="compositionally biased region" description="Basic residues" evidence="9">
    <location>
        <begin position="543"/>
        <end position="560"/>
    </location>
</feature>
<dbReference type="InterPro" id="IPR038765">
    <property type="entry name" value="Papain-like_cys_pep_sf"/>
</dbReference>
<dbReference type="GO" id="GO:0046872">
    <property type="term" value="F:metal ion binding"/>
    <property type="evidence" value="ECO:0007669"/>
    <property type="project" value="UniProtKB-KW"/>
</dbReference>
<dbReference type="Gene3D" id="3.30.420.10">
    <property type="entry name" value="Ribonuclease H-like superfamily/Ribonuclease H"/>
    <property type="match status" value="1"/>
</dbReference>
<keyword evidence="12" id="KW-1185">Reference proteome</keyword>
<reference evidence="12" key="1">
    <citation type="journal article" date="2011" name="Genome Res.">
        <title>Phylogeny-wide analysis of social amoeba genomes highlights ancient origins for complex intercellular communication.</title>
        <authorList>
            <person name="Heidel A.J."/>
            <person name="Lawal H.M."/>
            <person name="Felder M."/>
            <person name="Schilde C."/>
            <person name="Helps N.R."/>
            <person name="Tunggal B."/>
            <person name="Rivero F."/>
            <person name="John U."/>
            <person name="Schleicher M."/>
            <person name="Eichinger L."/>
            <person name="Platzer M."/>
            <person name="Noegel A.A."/>
            <person name="Schaap P."/>
            <person name="Gloeckner G."/>
        </authorList>
    </citation>
    <scope>NUCLEOTIDE SEQUENCE [LARGE SCALE GENOMIC DNA]</scope>
    <source>
        <strain evidence="12">SH3</strain>
    </source>
</reference>
<dbReference type="Pfam" id="PF20770">
    <property type="entry name" value="PAN2_N"/>
    <property type="match status" value="1"/>
</dbReference>
<evidence type="ECO:0000313" key="12">
    <source>
        <dbReference type="Proteomes" id="UP000007797"/>
    </source>
</evidence>
<name>F4PTB9_CACFS</name>
<dbReference type="RefSeq" id="XP_004359491.1">
    <property type="nucleotide sequence ID" value="XM_004359434.1"/>
</dbReference>
<keyword evidence="7" id="KW-0269">Exonuclease</keyword>
<dbReference type="KEGG" id="dfa:DFA_01527"/>
<dbReference type="OrthoDB" id="16516at2759"/>
<feature type="region of interest" description="Disordered" evidence="9">
    <location>
        <begin position="526"/>
        <end position="565"/>
    </location>
</feature>
<dbReference type="GO" id="GO:0000289">
    <property type="term" value="P:nuclear-transcribed mRNA poly(A) tail shortening"/>
    <property type="evidence" value="ECO:0007669"/>
    <property type="project" value="TreeGrafter"/>
</dbReference>
<evidence type="ECO:0000256" key="6">
    <source>
        <dbReference type="ARBA" id="ARBA00022801"/>
    </source>
</evidence>
<feature type="compositionally biased region" description="Low complexity" evidence="9">
    <location>
        <begin position="529"/>
        <end position="542"/>
    </location>
</feature>
<dbReference type="GO" id="GO:0003676">
    <property type="term" value="F:nucleic acid binding"/>
    <property type="evidence" value="ECO:0007669"/>
    <property type="project" value="InterPro"/>
</dbReference>
<keyword evidence="4" id="KW-0540">Nuclease</keyword>
<dbReference type="InterPro" id="IPR028881">
    <property type="entry name" value="PAN2_UCH_dom"/>
</dbReference>
<feature type="domain" description="USP" evidence="10">
    <location>
        <begin position="412"/>
        <end position="829"/>
    </location>
</feature>
<keyword evidence="2" id="KW-0963">Cytoplasm</keyword>
<comment type="catalytic activity">
    <reaction evidence="1">
        <text>Exonucleolytic cleavage of poly(A) to 5'-AMP.</text>
        <dbReference type="EC" id="3.1.13.4"/>
    </reaction>
</comment>
<dbReference type="InterPro" id="IPR028889">
    <property type="entry name" value="USP"/>
</dbReference>
<dbReference type="InterPro" id="IPR036397">
    <property type="entry name" value="RNaseH_sf"/>
</dbReference>
<dbReference type="SUPFAM" id="SSF54001">
    <property type="entry name" value="Cysteine proteinases"/>
    <property type="match status" value="1"/>
</dbReference>
<dbReference type="PROSITE" id="PS50235">
    <property type="entry name" value="USP_3"/>
    <property type="match status" value="1"/>
</dbReference>
<dbReference type="STRING" id="1054147.F4PTB9"/>
<dbReference type="InterPro" id="IPR050785">
    <property type="entry name" value="PAN2-PAN3_catalytic_subunit"/>
</dbReference>
<dbReference type="SMART" id="SM00479">
    <property type="entry name" value="EXOIII"/>
    <property type="match status" value="1"/>
</dbReference>
<keyword evidence="3" id="KW-0507">mRNA processing</keyword>
<dbReference type="Pfam" id="PF13423">
    <property type="entry name" value="UCH_1"/>
    <property type="match status" value="1"/>
</dbReference>
<evidence type="ECO:0000256" key="9">
    <source>
        <dbReference type="SAM" id="MobiDB-lite"/>
    </source>
</evidence>
<dbReference type="Gene3D" id="2.130.10.10">
    <property type="entry name" value="YVTN repeat-like/Quinoprotein amine dehydrogenase"/>
    <property type="match status" value="1"/>
</dbReference>
<dbReference type="GeneID" id="14874055"/>
<evidence type="ECO:0000256" key="3">
    <source>
        <dbReference type="ARBA" id="ARBA00022664"/>
    </source>
</evidence>
<dbReference type="InterPro" id="IPR048841">
    <property type="entry name" value="PAN2_N"/>
</dbReference>
<protein>
    <submittedName>
        <fullName evidence="11">WD40-like domain-containing protein</fullName>
    </submittedName>
</protein>
<accession>F4PTB9</accession>
<dbReference type="PANTHER" id="PTHR15728:SF0">
    <property type="entry name" value="PAN2-PAN3 DEADENYLATION COMPLEX CATALYTIC SUBUNIT PAN2"/>
    <property type="match status" value="1"/>
</dbReference>
<organism evidence="11 12">
    <name type="scientific">Cavenderia fasciculata</name>
    <name type="common">Slime mold</name>
    <name type="synonym">Dictyostelium fasciculatum</name>
    <dbReference type="NCBI Taxonomy" id="261658"/>
    <lineage>
        <taxon>Eukaryota</taxon>
        <taxon>Amoebozoa</taxon>
        <taxon>Evosea</taxon>
        <taxon>Eumycetozoa</taxon>
        <taxon>Dictyostelia</taxon>
        <taxon>Acytosteliales</taxon>
        <taxon>Cavenderiaceae</taxon>
        <taxon>Cavenderia</taxon>
    </lineage>
</organism>
<dbReference type="Proteomes" id="UP000007797">
    <property type="component" value="Unassembled WGS sequence"/>
</dbReference>
<dbReference type="SUPFAM" id="SSF53098">
    <property type="entry name" value="Ribonuclease H-like"/>
    <property type="match status" value="1"/>
</dbReference>
<keyword evidence="8" id="KW-0539">Nucleus</keyword>
<dbReference type="SUPFAM" id="SSF50978">
    <property type="entry name" value="WD40 repeat-like"/>
    <property type="match status" value="1"/>
</dbReference>
<evidence type="ECO:0000256" key="2">
    <source>
        <dbReference type="ARBA" id="ARBA00022490"/>
    </source>
</evidence>
<dbReference type="InterPro" id="IPR015943">
    <property type="entry name" value="WD40/YVTN_repeat-like_dom_sf"/>
</dbReference>